<evidence type="ECO:0000313" key="3">
    <source>
        <dbReference type="Proteomes" id="UP001153636"/>
    </source>
</evidence>
<feature type="chain" id="PRO_5040446493" evidence="1">
    <location>
        <begin position="19"/>
        <end position="241"/>
    </location>
</feature>
<dbReference type="Pfam" id="PF06585">
    <property type="entry name" value="JHBP"/>
    <property type="match status" value="1"/>
</dbReference>
<keyword evidence="3" id="KW-1185">Reference proteome</keyword>
<dbReference type="AlphaFoldDB" id="A0A9P0G904"/>
<dbReference type="Gene3D" id="3.15.10.30">
    <property type="entry name" value="Haemolymph juvenile hormone binding protein"/>
    <property type="match status" value="1"/>
</dbReference>
<dbReference type="OrthoDB" id="6759118at2759"/>
<accession>A0A9P0G904</accession>
<dbReference type="EMBL" id="OV651823">
    <property type="protein sequence ID" value="CAH1101330.1"/>
    <property type="molecule type" value="Genomic_DNA"/>
</dbReference>
<evidence type="ECO:0000313" key="2">
    <source>
        <dbReference type="EMBL" id="CAH1101330.1"/>
    </source>
</evidence>
<keyword evidence="1" id="KW-0732">Signal</keyword>
<name>A0A9P0G904_9CUCU</name>
<reference evidence="2" key="1">
    <citation type="submission" date="2022-01" db="EMBL/GenBank/DDBJ databases">
        <authorList>
            <person name="King R."/>
        </authorList>
    </citation>
    <scope>NUCLEOTIDE SEQUENCE</scope>
</reference>
<feature type="signal peptide" evidence="1">
    <location>
        <begin position="1"/>
        <end position="18"/>
    </location>
</feature>
<dbReference type="InterPro" id="IPR010562">
    <property type="entry name" value="Haemolymph_juvenile_hormone-bd"/>
</dbReference>
<protein>
    <submittedName>
        <fullName evidence="2">Uncharacterized protein</fullName>
    </submittedName>
</protein>
<evidence type="ECO:0000256" key="1">
    <source>
        <dbReference type="SAM" id="SignalP"/>
    </source>
</evidence>
<proteinExistence type="predicted"/>
<dbReference type="Proteomes" id="UP001153636">
    <property type="component" value="Chromosome 11"/>
</dbReference>
<sequence>MFSLKVVALLALAFVVSATDLEDGLAIMACARRAINGGVPELNIPSHDPFVVIKHNFTWQGDLYILTNAKVSFHDMTWAGLGTWELKASQTSKDTDKNAVFDFEMGWNYMEMAGKFDAEENAAIIHQEQHGNFSMVFKESAWKGSIDVTKPTEHSNGTVNRVRIDWDVEDVPVTVNGLGFIDRPLAATVSNTFKTALNNRLIGNAIGDFIKMRLETIWWNTGKVWDLVQWCKDHPADSTDY</sequence>
<organism evidence="2 3">
    <name type="scientific">Psylliodes chrysocephalus</name>
    <dbReference type="NCBI Taxonomy" id="3402493"/>
    <lineage>
        <taxon>Eukaryota</taxon>
        <taxon>Metazoa</taxon>
        <taxon>Ecdysozoa</taxon>
        <taxon>Arthropoda</taxon>
        <taxon>Hexapoda</taxon>
        <taxon>Insecta</taxon>
        <taxon>Pterygota</taxon>
        <taxon>Neoptera</taxon>
        <taxon>Endopterygota</taxon>
        <taxon>Coleoptera</taxon>
        <taxon>Polyphaga</taxon>
        <taxon>Cucujiformia</taxon>
        <taxon>Chrysomeloidea</taxon>
        <taxon>Chrysomelidae</taxon>
        <taxon>Galerucinae</taxon>
        <taxon>Alticini</taxon>
        <taxon>Psylliodes</taxon>
    </lineage>
</organism>
<gene>
    <name evidence="2" type="ORF">PSYICH_LOCUS2965</name>
</gene>
<dbReference type="InterPro" id="IPR038606">
    <property type="entry name" value="To_sf"/>
</dbReference>